<protein>
    <recommendedName>
        <fullName evidence="6">mitogen-activated protein kinase kinase</fullName>
        <ecNumber evidence="6">2.7.12.2</ecNumber>
    </recommendedName>
</protein>
<dbReference type="PANTHER" id="PTHR48013">
    <property type="entry name" value="DUAL SPECIFICITY MITOGEN-ACTIVATED PROTEIN KINASE KINASE 5-RELATED"/>
    <property type="match status" value="1"/>
</dbReference>
<keyword evidence="3" id="KW-0418">Kinase</keyword>
<dbReference type="InterPro" id="IPR011009">
    <property type="entry name" value="Kinase-like_dom_sf"/>
</dbReference>
<accession>A0A5A8C438</accession>
<organism evidence="14 18">
    <name type="scientific">Cafeteria roenbergensis</name>
    <name type="common">Marine flagellate</name>
    <dbReference type="NCBI Taxonomy" id="33653"/>
    <lineage>
        <taxon>Eukaryota</taxon>
        <taxon>Sar</taxon>
        <taxon>Stramenopiles</taxon>
        <taxon>Bigyra</taxon>
        <taxon>Opalozoa</taxon>
        <taxon>Bicosoecida</taxon>
        <taxon>Cafeteriaceae</taxon>
        <taxon>Cafeteria</taxon>
    </lineage>
</organism>
<dbReference type="Gene3D" id="3.30.200.20">
    <property type="entry name" value="Phosphorylase Kinase, domain 1"/>
    <property type="match status" value="1"/>
</dbReference>
<evidence type="ECO:0000256" key="11">
    <source>
        <dbReference type="SAM" id="MobiDB-lite"/>
    </source>
</evidence>
<keyword evidence="18" id="KW-1185">Reference proteome</keyword>
<feature type="binding site" evidence="10">
    <location>
        <position position="78"/>
    </location>
    <ligand>
        <name>ATP</name>
        <dbReference type="ChEBI" id="CHEBI:30616"/>
    </ligand>
</feature>
<comment type="similarity">
    <text evidence="5">Belongs to the protein kinase superfamily. STE Ser/Thr protein kinase family. MAP kinase kinase subfamily.</text>
</comment>
<dbReference type="Proteomes" id="UP000325113">
    <property type="component" value="Unassembled WGS sequence"/>
</dbReference>
<evidence type="ECO:0000313" key="15">
    <source>
        <dbReference type="EMBL" id="KAA0164021.1"/>
    </source>
</evidence>
<dbReference type="Pfam" id="PF00069">
    <property type="entry name" value="Pkinase"/>
    <property type="match status" value="1"/>
</dbReference>
<evidence type="ECO:0000313" key="17">
    <source>
        <dbReference type="Proteomes" id="UP000322899"/>
    </source>
</evidence>
<dbReference type="Gene3D" id="1.10.510.10">
    <property type="entry name" value="Transferase(Phosphotransferase) domain 1"/>
    <property type="match status" value="1"/>
</dbReference>
<dbReference type="GO" id="GO:0005524">
    <property type="term" value="F:ATP binding"/>
    <property type="evidence" value="ECO:0007669"/>
    <property type="project" value="UniProtKB-UniRule"/>
</dbReference>
<dbReference type="OMA" id="QHRFFDG"/>
<evidence type="ECO:0000313" key="13">
    <source>
        <dbReference type="EMBL" id="CAD8569892.1"/>
    </source>
</evidence>
<evidence type="ECO:0000256" key="4">
    <source>
        <dbReference type="ARBA" id="ARBA00022840"/>
    </source>
</evidence>
<gene>
    <name evidence="13" type="ORF">CROE0942_LOCUS14272</name>
    <name evidence="16" type="ORF">FNF27_01326</name>
    <name evidence="14" type="ORF">FNF29_07108</name>
    <name evidence="15" type="ORF">FNF31_02570</name>
</gene>
<evidence type="ECO:0000259" key="12">
    <source>
        <dbReference type="PROSITE" id="PS50011"/>
    </source>
</evidence>
<reference evidence="13" key="2">
    <citation type="submission" date="2021-01" db="EMBL/GenBank/DDBJ databases">
        <authorList>
            <person name="Corre E."/>
            <person name="Pelletier E."/>
            <person name="Niang G."/>
            <person name="Scheremetjew M."/>
            <person name="Finn R."/>
            <person name="Kale V."/>
            <person name="Holt S."/>
            <person name="Cochrane G."/>
            <person name="Meng A."/>
            <person name="Brown T."/>
            <person name="Cohen L."/>
        </authorList>
    </citation>
    <scope>NUCLEOTIDE SEQUENCE</scope>
    <source>
        <strain evidence="13">E4-10</strain>
    </source>
</reference>
<evidence type="ECO:0000256" key="5">
    <source>
        <dbReference type="ARBA" id="ARBA00038035"/>
    </source>
</evidence>
<evidence type="ECO:0000313" key="18">
    <source>
        <dbReference type="Proteomes" id="UP000323011"/>
    </source>
</evidence>
<dbReference type="SMART" id="SM00220">
    <property type="entry name" value="S_TKc"/>
    <property type="match status" value="1"/>
</dbReference>
<evidence type="ECO:0000256" key="2">
    <source>
        <dbReference type="ARBA" id="ARBA00022741"/>
    </source>
</evidence>
<feature type="compositionally biased region" description="Low complexity" evidence="11">
    <location>
        <begin position="397"/>
        <end position="418"/>
    </location>
</feature>
<name>A0A5A8C438_CAFRO</name>
<keyword evidence="4 10" id="KW-0067">ATP-binding</keyword>
<dbReference type="SUPFAM" id="SSF56112">
    <property type="entry name" value="Protein kinase-like (PK-like)"/>
    <property type="match status" value="1"/>
</dbReference>
<dbReference type="PANTHER" id="PTHR48013:SF9">
    <property type="entry name" value="DUAL SPECIFICITY MITOGEN-ACTIVATED PROTEIN KINASE KINASE 5"/>
    <property type="match status" value="1"/>
</dbReference>
<proteinExistence type="inferred from homology"/>
<evidence type="ECO:0000256" key="10">
    <source>
        <dbReference type="PROSITE-ProRule" id="PRU10141"/>
    </source>
</evidence>
<comment type="catalytic activity">
    <reaction evidence="9">
        <text>L-tyrosyl-[protein] + ATP = O-phospho-L-tyrosyl-[protein] + ADP + H(+)</text>
        <dbReference type="Rhea" id="RHEA:10596"/>
        <dbReference type="Rhea" id="RHEA-COMP:10136"/>
        <dbReference type="Rhea" id="RHEA-COMP:20101"/>
        <dbReference type="ChEBI" id="CHEBI:15378"/>
        <dbReference type="ChEBI" id="CHEBI:30616"/>
        <dbReference type="ChEBI" id="CHEBI:46858"/>
        <dbReference type="ChEBI" id="CHEBI:61978"/>
        <dbReference type="ChEBI" id="CHEBI:456216"/>
        <dbReference type="EC" id="2.7.12.2"/>
    </reaction>
</comment>
<evidence type="ECO:0000256" key="1">
    <source>
        <dbReference type="ARBA" id="ARBA00022679"/>
    </source>
</evidence>
<evidence type="ECO:0000256" key="8">
    <source>
        <dbReference type="ARBA" id="ARBA00049299"/>
    </source>
</evidence>
<dbReference type="GO" id="GO:0004708">
    <property type="term" value="F:MAP kinase kinase activity"/>
    <property type="evidence" value="ECO:0007669"/>
    <property type="project" value="UniProtKB-EC"/>
</dbReference>
<feature type="compositionally biased region" description="Low complexity" evidence="11">
    <location>
        <begin position="359"/>
        <end position="383"/>
    </location>
</feature>
<dbReference type="EMBL" id="VLTN01000061">
    <property type="protein sequence ID" value="KAA0147763.1"/>
    <property type="molecule type" value="Genomic_DNA"/>
</dbReference>
<evidence type="ECO:0000256" key="9">
    <source>
        <dbReference type="ARBA" id="ARBA00051693"/>
    </source>
</evidence>
<dbReference type="InterPro" id="IPR017441">
    <property type="entry name" value="Protein_kinase_ATP_BS"/>
</dbReference>
<keyword evidence="2 10" id="KW-0547">Nucleotide-binding</keyword>
<dbReference type="EMBL" id="VLTO01000005">
    <property type="protein sequence ID" value="KAA0176996.1"/>
    <property type="molecule type" value="Genomic_DNA"/>
</dbReference>
<dbReference type="AlphaFoldDB" id="A0A5A8C438"/>
<dbReference type="EMBL" id="VLTM01000019">
    <property type="protein sequence ID" value="KAA0164021.1"/>
    <property type="molecule type" value="Genomic_DNA"/>
</dbReference>
<dbReference type="PROSITE" id="PS50011">
    <property type="entry name" value="PROTEIN_KINASE_DOM"/>
    <property type="match status" value="1"/>
</dbReference>
<evidence type="ECO:0000313" key="19">
    <source>
        <dbReference type="Proteomes" id="UP000325113"/>
    </source>
</evidence>
<dbReference type="Proteomes" id="UP000322899">
    <property type="component" value="Unassembled WGS sequence"/>
</dbReference>
<feature type="region of interest" description="Disordered" evidence="11">
    <location>
        <begin position="359"/>
        <end position="434"/>
    </location>
</feature>
<feature type="domain" description="Protein kinase" evidence="12">
    <location>
        <begin position="49"/>
        <end position="308"/>
    </location>
</feature>
<evidence type="ECO:0000256" key="3">
    <source>
        <dbReference type="ARBA" id="ARBA00022777"/>
    </source>
</evidence>
<dbReference type="EMBL" id="HBET01020940">
    <property type="protein sequence ID" value="CAD8569892.1"/>
    <property type="molecule type" value="Transcribed_RNA"/>
</dbReference>
<sequence length="434" mass="44971">MAAASTSTGGFPSYRADDEKFVKGRVAVFRTGVIMKDAPKAFSVDPTTLELHDVVGRGASSVVRRAIHKPSSTPLALKIFNINDKDKRSQLISEIEALYDADCECLVRFYGAFYNSDRTIAVALEYMSGGSLAHVVKKMGPIPEHVLAGVAYQALWGLAYLKHEKRLHRDLKLSNILISMDGAVKLTDFGMSKELADSLALAKTFRGTSTHMAPERIRHASYSFPADIWSLGVCLLECATGKNPYGGHDAYIATCDAILSQETPRALGATGAAGVPLSAELDALVGHCLHKDPDRRVPADILIAAPWLARHGVTSLSAARERVRVWIDLLASRGPAAANAHAHAAAAAMASGAPAPGLPDGAAATSAAAPGGDSHPPAGRSAGLSGGAGRPSTGILSVSTSSAAAAAAPGSSTPAVSAQGAPGRPTEADSMPWA</sequence>
<comment type="catalytic activity">
    <reaction evidence="8">
        <text>L-threonyl-[protein] + ATP = O-phospho-L-threonyl-[protein] + ADP + H(+)</text>
        <dbReference type="Rhea" id="RHEA:46608"/>
        <dbReference type="Rhea" id="RHEA-COMP:11060"/>
        <dbReference type="Rhea" id="RHEA-COMP:11605"/>
        <dbReference type="ChEBI" id="CHEBI:15378"/>
        <dbReference type="ChEBI" id="CHEBI:30013"/>
        <dbReference type="ChEBI" id="CHEBI:30616"/>
        <dbReference type="ChEBI" id="CHEBI:61977"/>
        <dbReference type="ChEBI" id="CHEBI:456216"/>
        <dbReference type="EC" id="2.7.12.2"/>
    </reaction>
</comment>
<evidence type="ECO:0000256" key="7">
    <source>
        <dbReference type="ARBA" id="ARBA00049014"/>
    </source>
</evidence>
<dbReference type="InterPro" id="IPR000719">
    <property type="entry name" value="Prot_kinase_dom"/>
</dbReference>
<dbReference type="EC" id="2.7.12.2" evidence="6"/>
<dbReference type="OrthoDB" id="10252354at2759"/>
<comment type="catalytic activity">
    <reaction evidence="7">
        <text>L-seryl-[protein] + ATP = O-phospho-L-seryl-[protein] + ADP + H(+)</text>
        <dbReference type="Rhea" id="RHEA:17989"/>
        <dbReference type="Rhea" id="RHEA-COMP:9863"/>
        <dbReference type="Rhea" id="RHEA-COMP:11604"/>
        <dbReference type="ChEBI" id="CHEBI:15378"/>
        <dbReference type="ChEBI" id="CHEBI:29999"/>
        <dbReference type="ChEBI" id="CHEBI:30616"/>
        <dbReference type="ChEBI" id="CHEBI:83421"/>
        <dbReference type="ChEBI" id="CHEBI:456216"/>
        <dbReference type="EC" id="2.7.12.2"/>
    </reaction>
</comment>
<evidence type="ECO:0000313" key="14">
    <source>
        <dbReference type="EMBL" id="KAA0147763.1"/>
    </source>
</evidence>
<reference evidence="17 18" key="1">
    <citation type="submission" date="2019-07" db="EMBL/GenBank/DDBJ databases">
        <title>Genomes of Cafeteria roenbergensis.</title>
        <authorList>
            <person name="Fischer M.G."/>
            <person name="Hackl T."/>
            <person name="Roman M."/>
        </authorList>
    </citation>
    <scope>NUCLEOTIDE SEQUENCE [LARGE SCALE GENOMIC DNA]</scope>
    <source>
        <strain evidence="14 18">BVI</strain>
        <strain evidence="15 19">Cflag</strain>
        <strain evidence="16 17">E4-10P</strain>
    </source>
</reference>
<dbReference type="PROSITE" id="PS00107">
    <property type="entry name" value="PROTEIN_KINASE_ATP"/>
    <property type="match status" value="1"/>
</dbReference>
<evidence type="ECO:0000313" key="16">
    <source>
        <dbReference type="EMBL" id="KAA0176996.1"/>
    </source>
</evidence>
<dbReference type="Proteomes" id="UP000323011">
    <property type="component" value="Unassembled WGS sequence"/>
</dbReference>
<evidence type="ECO:0000256" key="6">
    <source>
        <dbReference type="ARBA" id="ARBA00038999"/>
    </source>
</evidence>
<keyword evidence="1" id="KW-0808">Transferase</keyword>